<name>A0A7L9U552_9BURK</name>
<proteinExistence type="predicted"/>
<dbReference type="Proteomes" id="UP000593875">
    <property type="component" value="Chromosome"/>
</dbReference>
<feature type="signal peptide" evidence="1">
    <location>
        <begin position="1"/>
        <end position="26"/>
    </location>
</feature>
<dbReference type="RefSeq" id="WP_193687219.1">
    <property type="nucleotide sequence ID" value="NZ_CP062941.1"/>
</dbReference>
<protein>
    <submittedName>
        <fullName evidence="2">Uncharacterized protein</fullName>
    </submittedName>
</protein>
<evidence type="ECO:0000313" key="3">
    <source>
        <dbReference type="Proteomes" id="UP000593875"/>
    </source>
</evidence>
<gene>
    <name evidence="2" type="ORF">LPB04_02410</name>
</gene>
<evidence type="ECO:0000256" key="1">
    <source>
        <dbReference type="SAM" id="SignalP"/>
    </source>
</evidence>
<keyword evidence="1" id="KW-0732">Signal</keyword>
<evidence type="ECO:0000313" key="2">
    <source>
        <dbReference type="EMBL" id="QOL50201.1"/>
    </source>
</evidence>
<dbReference type="InterPro" id="IPR010239">
    <property type="entry name" value="CHP02001"/>
</dbReference>
<feature type="chain" id="PRO_5032705566" evidence="1">
    <location>
        <begin position="27"/>
        <end position="252"/>
    </location>
</feature>
<accession>A0A7L9U552</accession>
<dbReference type="KEGG" id="mlir:LPB04_02410"/>
<sequence length="252" mass="27153">MKIKLAGSAVANAALLALVMMGNAQAQEAAAAPVAEHQLSYNAALTTEYRYRGLSQSRFDPALQGGVDYTHSPTGFYVGTWLSTIKWTKDLGGDGNVEVDLYGGKRGQITEAISYDVGGLYYWYPSNDLHPNANTFELYGQVGFGPGYLKYSHSTTNLFGTTDSKQSGYLDLGANVPVTAVEGLVLNLHVGHQRVKNNSPLSYTDYKVGVTKDFGFASVSLAWIKANTEAYVDPRGRNLGRSAAVLSVSKTF</sequence>
<keyword evidence="3" id="KW-1185">Reference proteome</keyword>
<organism evidence="2 3">
    <name type="scientific">Massilia litorea</name>
    <dbReference type="NCBI Taxonomy" id="2769491"/>
    <lineage>
        <taxon>Bacteria</taxon>
        <taxon>Pseudomonadati</taxon>
        <taxon>Pseudomonadota</taxon>
        <taxon>Betaproteobacteria</taxon>
        <taxon>Burkholderiales</taxon>
        <taxon>Oxalobacteraceae</taxon>
        <taxon>Telluria group</taxon>
        <taxon>Massilia</taxon>
    </lineage>
</organism>
<dbReference type="NCBIfam" id="TIGR02001">
    <property type="entry name" value="gcw_chp"/>
    <property type="match status" value="1"/>
</dbReference>
<reference evidence="2 3" key="1">
    <citation type="submission" date="2020-10" db="EMBL/GenBank/DDBJ databases">
        <title>Genome sequencing of Massilia sp. LPB0304.</title>
        <authorList>
            <person name="Kim J."/>
        </authorList>
    </citation>
    <scope>NUCLEOTIDE SEQUENCE [LARGE SCALE GENOMIC DNA]</scope>
    <source>
        <strain evidence="2 3">LPB0304</strain>
    </source>
</reference>
<dbReference type="EMBL" id="CP062941">
    <property type="protein sequence ID" value="QOL50201.1"/>
    <property type="molecule type" value="Genomic_DNA"/>
</dbReference>
<dbReference type="Pfam" id="PF09694">
    <property type="entry name" value="Gcw_chp"/>
    <property type="match status" value="1"/>
</dbReference>
<dbReference type="AlphaFoldDB" id="A0A7L9U552"/>